<evidence type="ECO:0000256" key="1">
    <source>
        <dbReference type="ARBA" id="ARBA00004418"/>
    </source>
</evidence>
<gene>
    <name evidence="7" type="ORF">DRB17_18835</name>
</gene>
<comment type="pathway">
    <text evidence="2">Glycan metabolism; osmoregulated periplasmic glucan (OPG) biosynthesis.</text>
</comment>
<evidence type="ECO:0000256" key="3">
    <source>
        <dbReference type="ARBA" id="ARBA00009284"/>
    </source>
</evidence>
<dbReference type="GO" id="GO:0051274">
    <property type="term" value="P:beta-glucan biosynthetic process"/>
    <property type="evidence" value="ECO:0007669"/>
    <property type="project" value="TreeGrafter"/>
</dbReference>
<dbReference type="GO" id="GO:0030288">
    <property type="term" value="C:outer membrane-bounded periplasmic space"/>
    <property type="evidence" value="ECO:0007669"/>
    <property type="project" value="TreeGrafter"/>
</dbReference>
<dbReference type="PANTHER" id="PTHR30504">
    <property type="entry name" value="GLUCANS BIOSYNTHESIS PROTEIN"/>
    <property type="match status" value="1"/>
</dbReference>
<dbReference type="PROSITE" id="PS51318">
    <property type="entry name" value="TAT"/>
    <property type="match status" value="1"/>
</dbReference>
<dbReference type="InterPro" id="IPR014718">
    <property type="entry name" value="GH-type_carb-bd"/>
</dbReference>
<dbReference type="GO" id="GO:0030246">
    <property type="term" value="F:carbohydrate binding"/>
    <property type="evidence" value="ECO:0007669"/>
    <property type="project" value="InterPro"/>
</dbReference>
<evidence type="ECO:0000259" key="6">
    <source>
        <dbReference type="Pfam" id="PF04349"/>
    </source>
</evidence>
<dbReference type="RefSeq" id="WP_114583779.1">
    <property type="nucleotide sequence ID" value="NZ_QPMH01000031.1"/>
</dbReference>
<sequence>MRTYDRRDILRSTAAAATVVAAPWAAYAHSDEEPTLQFDPPKPFSFASLIEQARDLAKQAYAPPPSPAPDIVQRIGYDAHGAIQYRRNLALFADGGGVYPLTLFHLGRYFQHPVQIHSVEDGQARRLRYNPDYFEIPSGNIAKRMPSDSGFAGFRIHESRWRDDWKTQDWVAFLGASYFRAIGALGQYGLSARGVAVNTATETPEEFPRFTAFYVVPAADEQDPVLLYALLDGPSLTGAYRFEITRTSGVVMDVEKQLFIRSDIDRLGIAPLTSMFWYAEYNRPYRIDWRPEVHDSDGLALWTGAGERLWRPLNNPGRTRASAFVDRHPRGFGLLQRDRDFGHYLDGVHYERRPSAWVEPLDDWGDGAVELVEIPTDDETHDNIVALWRPDSPTKAGASFSFKYRLHWLAHPPHPAEPTAHCVATRIGRGGEPGTKRPEGVEKFVVEFAGPAPKMLGPYDKPLAVVSASRGRLSGIGAERVPGTGRWRALFDLAVNGAEPVELRLYLRIGDRILTETWAYQHLPVLSARTVTHSAMGK</sequence>
<comment type="similarity">
    <text evidence="3">Belongs to the OpgD/OpgG family.</text>
</comment>
<dbReference type="SUPFAM" id="SSF74650">
    <property type="entry name" value="Galactose mutarotase-like"/>
    <property type="match status" value="1"/>
</dbReference>
<comment type="subcellular location">
    <subcellularLocation>
        <location evidence="1">Periplasm</location>
    </subcellularLocation>
</comment>
<accession>A0A369T7Z5</accession>
<dbReference type="GO" id="GO:0003824">
    <property type="term" value="F:catalytic activity"/>
    <property type="evidence" value="ECO:0007669"/>
    <property type="project" value="InterPro"/>
</dbReference>
<proteinExistence type="inferred from homology"/>
<dbReference type="InterPro" id="IPR013783">
    <property type="entry name" value="Ig-like_fold"/>
</dbReference>
<organism evidence="7 8">
    <name type="scientific">Ferruginivarius sediminum</name>
    <dbReference type="NCBI Taxonomy" id="2661937"/>
    <lineage>
        <taxon>Bacteria</taxon>
        <taxon>Pseudomonadati</taxon>
        <taxon>Pseudomonadota</taxon>
        <taxon>Alphaproteobacteria</taxon>
        <taxon>Rhodospirillales</taxon>
        <taxon>Rhodospirillaceae</taxon>
        <taxon>Ferruginivarius</taxon>
    </lineage>
</organism>
<evidence type="ECO:0000313" key="8">
    <source>
        <dbReference type="Proteomes" id="UP000253941"/>
    </source>
</evidence>
<protein>
    <submittedName>
        <fullName evidence="7">Glucan biosynthesis protein D</fullName>
    </submittedName>
</protein>
<dbReference type="PANTHER" id="PTHR30504:SF3">
    <property type="entry name" value="GLUCANS BIOSYNTHESIS PROTEIN D"/>
    <property type="match status" value="1"/>
</dbReference>
<dbReference type="Gene3D" id="2.60.40.10">
    <property type="entry name" value="Immunoglobulins"/>
    <property type="match status" value="1"/>
</dbReference>
<dbReference type="SUPFAM" id="SSF81296">
    <property type="entry name" value="E set domains"/>
    <property type="match status" value="1"/>
</dbReference>
<dbReference type="Pfam" id="PF04349">
    <property type="entry name" value="MdoG"/>
    <property type="match status" value="1"/>
</dbReference>
<name>A0A369T7Z5_9PROT</name>
<evidence type="ECO:0000256" key="2">
    <source>
        <dbReference type="ARBA" id="ARBA00005001"/>
    </source>
</evidence>
<keyword evidence="8" id="KW-1185">Reference proteome</keyword>
<dbReference type="InterPro" id="IPR014756">
    <property type="entry name" value="Ig_E-set"/>
</dbReference>
<evidence type="ECO:0000256" key="4">
    <source>
        <dbReference type="ARBA" id="ARBA00022729"/>
    </source>
</evidence>
<dbReference type="UniPathway" id="UPA00637"/>
<dbReference type="EMBL" id="QPMH01000031">
    <property type="protein sequence ID" value="RDD60297.1"/>
    <property type="molecule type" value="Genomic_DNA"/>
</dbReference>
<evidence type="ECO:0000313" key="7">
    <source>
        <dbReference type="EMBL" id="RDD60297.1"/>
    </source>
</evidence>
<keyword evidence="4" id="KW-0732">Signal</keyword>
<dbReference type="FunFam" id="2.70.98.10:FF:000001">
    <property type="entry name" value="Glucans biosynthesis protein G"/>
    <property type="match status" value="1"/>
</dbReference>
<dbReference type="PIRSF" id="PIRSF006281">
    <property type="entry name" value="MdoG"/>
    <property type="match status" value="1"/>
</dbReference>
<dbReference type="InterPro" id="IPR014438">
    <property type="entry name" value="Glucan_biosyn_MdoG/MdoD"/>
</dbReference>
<reference evidence="7 8" key="1">
    <citation type="submission" date="2018-07" db="EMBL/GenBank/DDBJ databases">
        <title>Venubactetium sediminum gen. nov., sp. nov., isolated from a marine solar saltern.</title>
        <authorList>
            <person name="Wang S."/>
        </authorList>
    </citation>
    <scope>NUCLEOTIDE SEQUENCE [LARGE SCALE GENOMIC DNA]</scope>
    <source>
        <strain evidence="7 8">WD2A32</strain>
    </source>
</reference>
<keyword evidence="5" id="KW-0574">Periplasm</keyword>
<dbReference type="InterPro" id="IPR007444">
    <property type="entry name" value="Glucan_biosyn_MdoG_C"/>
</dbReference>
<feature type="domain" description="Glucan biosynthesis periplasmic MdoG C-terminal" evidence="6">
    <location>
        <begin position="44"/>
        <end position="521"/>
    </location>
</feature>
<evidence type="ECO:0000256" key="5">
    <source>
        <dbReference type="ARBA" id="ARBA00022764"/>
    </source>
</evidence>
<dbReference type="InterPro" id="IPR006311">
    <property type="entry name" value="TAT_signal"/>
</dbReference>
<comment type="caution">
    <text evidence="7">The sequence shown here is derived from an EMBL/GenBank/DDBJ whole genome shotgun (WGS) entry which is preliminary data.</text>
</comment>
<dbReference type="Gene3D" id="2.70.98.10">
    <property type="match status" value="1"/>
</dbReference>
<dbReference type="InterPro" id="IPR011013">
    <property type="entry name" value="Gal_mutarotase_sf_dom"/>
</dbReference>
<dbReference type="AlphaFoldDB" id="A0A369T7Z5"/>
<dbReference type="Proteomes" id="UP000253941">
    <property type="component" value="Unassembled WGS sequence"/>
</dbReference>